<dbReference type="Proteomes" id="UP000662747">
    <property type="component" value="Chromosome"/>
</dbReference>
<keyword evidence="1" id="KW-0732">Signal</keyword>
<dbReference type="EMBL" id="CP071090">
    <property type="protein sequence ID" value="QSQ28608.1"/>
    <property type="molecule type" value="Genomic_DNA"/>
</dbReference>
<gene>
    <name evidence="2" type="ORF">JY651_50645</name>
</gene>
<organism evidence="2 3">
    <name type="scientific">Pyxidicoccus parkwayensis</name>
    <dbReference type="NCBI Taxonomy" id="2813578"/>
    <lineage>
        <taxon>Bacteria</taxon>
        <taxon>Pseudomonadati</taxon>
        <taxon>Myxococcota</taxon>
        <taxon>Myxococcia</taxon>
        <taxon>Myxococcales</taxon>
        <taxon>Cystobacterineae</taxon>
        <taxon>Myxococcaceae</taxon>
        <taxon>Pyxidicoccus</taxon>
    </lineage>
</organism>
<evidence type="ECO:0000256" key="1">
    <source>
        <dbReference type="SAM" id="SignalP"/>
    </source>
</evidence>
<evidence type="ECO:0000313" key="3">
    <source>
        <dbReference type="Proteomes" id="UP000662747"/>
    </source>
</evidence>
<proteinExistence type="predicted"/>
<accession>A0ABX7PDT0</accession>
<feature type="signal peptide" evidence="1">
    <location>
        <begin position="1"/>
        <end position="22"/>
    </location>
</feature>
<keyword evidence="3" id="KW-1185">Reference proteome</keyword>
<protein>
    <submittedName>
        <fullName evidence="2">Tenascin-X</fullName>
    </submittedName>
</protein>
<feature type="chain" id="PRO_5045816053" evidence="1">
    <location>
        <begin position="23"/>
        <end position="146"/>
    </location>
</feature>
<dbReference type="PROSITE" id="PS51257">
    <property type="entry name" value="PROKAR_LIPOPROTEIN"/>
    <property type="match status" value="1"/>
</dbReference>
<sequence length="146" mass="14738">MKRFLVALAVGLFVGACGGVMTGDEPSAEATPLGQTEQAYRCGFCGDNYCCPGVETSATCPADCGAPICGDGVCNTNTGENSTNCSADCGPAIVCGDGVCNGSETRYNCVADCANVPYCGDLICSPGESNLACPGDCPCVLGERCW</sequence>
<name>A0ABX7PDT0_9BACT</name>
<evidence type="ECO:0000313" key="2">
    <source>
        <dbReference type="EMBL" id="QSQ28608.1"/>
    </source>
</evidence>
<reference evidence="2 3" key="1">
    <citation type="submission" date="2021-02" db="EMBL/GenBank/DDBJ databases">
        <title>De Novo genome assembly of isolated myxobacteria.</title>
        <authorList>
            <person name="Stevens D.C."/>
        </authorList>
    </citation>
    <scope>NUCLEOTIDE SEQUENCE [LARGE SCALE GENOMIC DNA]</scope>
    <source>
        <strain evidence="3">SCPEA02</strain>
    </source>
</reference>